<dbReference type="Pfam" id="PF20936">
    <property type="entry name" value="GCIP_C"/>
    <property type="match status" value="1"/>
</dbReference>
<evidence type="ECO:0000313" key="10">
    <source>
        <dbReference type="Proteomes" id="UP000054007"/>
    </source>
</evidence>
<comment type="similarity">
    <text evidence="3">Belongs to the CCNDBP1 family.</text>
</comment>
<dbReference type="Pfam" id="PF13324">
    <property type="entry name" value="GCIP_N"/>
    <property type="match status" value="1"/>
</dbReference>
<evidence type="ECO:0000256" key="4">
    <source>
        <dbReference type="ARBA" id="ARBA00022490"/>
    </source>
</evidence>
<feature type="domain" description="Cyclin-D1-binding protein 1-like N-terminal" evidence="7">
    <location>
        <begin position="47"/>
        <end position="192"/>
    </location>
</feature>
<dbReference type="PANTHER" id="PTHR15492:SF1">
    <property type="entry name" value="CYCLIN-D1-BINDING PROTEIN 1"/>
    <property type="match status" value="1"/>
</dbReference>
<evidence type="ECO:0008006" key="11">
    <source>
        <dbReference type="Google" id="ProtNLM"/>
    </source>
</evidence>
<proteinExistence type="inferred from homology"/>
<accession>A0A0D7BL22</accession>
<name>A0A0D7BL22_9AGAR</name>
<gene>
    <name evidence="9" type="ORF">CYLTODRAFT_441661</name>
</gene>
<keyword evidence="5" id="KW-0539">Nucleus</keyword>
<dbReference type="InterPro" id="IPR049317">
    <property type="entry name" value="GCIP-like_N"/>
</dbReference>
<comment type="subcellular location">
    <subcellularLocation>
        <location evidence="2">Cytoplasm</location>
    </subcellularLocation>
    <subcellularLocation>
        <location evidence="1">Nucleus</location>
    </subcellularLocation>
</comment>
<dbReference type="InterPro" id="IPR026907">
    <property type="entry name" value="GCIP-like"/>
</dbReference>
<dbReference type="AlphaFoldDB" id="A0A0D7BL22"/>
<evidence type="ECO:0000259" key="7">
    <source>
        <dbReference type="Pfam" id="PF13324"/>
    </source>
</evidence>
<dbReference type="InterPro" id="IPR049318">
    <property type="entry name" value="GCIP_C"/>
</dbReference>
<keyword evidence="4" id="KW-0963">Cytoplasm</keyword>
<dbReference type="GO" id="GO:0005634">
    <property type="term" value="C:nucleus"/>
    <property type="evidence" value="ECO:0007669"/>
    <property type="project" value="UniProtKB-SubCell"/>
</dbReference>
<dbReference type="STRING" id="1314674.A0A0D7BL22"/>
<evidence type="ECO:0000256" key="5">
    <source>
        <dbReference type="ARBA" id="ARBA00023242"/>
    </source>
</evidence>
<sequence>MSEKEKALQAFRTLIEVCDAAAHTWTVPSEIEQPATPLGVDVLQKDLLSLFLLLRASTTKLALAMDPVNPQYTAVHSPLQETSKHIAAVVHCVSFLDAAIHGATIRREFERVSADVINAVKHLLAALADPSHSTTNKVYLARVGEVHELIDVARSVGPKGLSNSNITAVRKLWALDEGALKDGLSELDDVLNKVDGDEDEDDGWDELGFDSEAALNPDERARVQQAHTLGRIINLLHARTRKDILSPPASASSSQKDYDALAPCSAALLAASDDFISALHPPHDRESLSEELEELRSSVTRIREALDTIFALQALERLSLNGEAGGGISPEKWFKTCFGQIDKNIDMILALP</sequence>
<dbReference type="Gene3D" id="1.20.1410.10">
    <property type="entry name" value="I/LWEQ domain"/>
    <property type="match status" value="1"/>
</dbReference>
<dbReference type="OrthoDB" id="41588at2759"/>
<reference evidence="9 10" key="1">
    <citation type="journal article" date="2015" name="Fungal Genet. Biol.">
        <title>Evolution of novel wood decay mechanisms in Agaricales revealed by the genome sequences of Fistulina hepatica and Cylindrobasidium torrendii.</title>
        <authorList>
            <person name="Floudas D."/>
            <person name="Held B.W."/>
            <person name="Riley R."/>
            <person name="Nagy L.G."/>
            <person name="Koehler G."/>
            <person name="Ransdell A.S."/>
            <person name="Younus H."/>
            <person name="Chow J."/>
            <person name="Chiniquy J."/>
            <person name="Lipzen A."/>
            <person name="Tritt A."/>
            <person name="Sun H."/>
            <person name="Haridas S."/>
            <person name="LaButti K."/>
            <person name="Ohm R.A."/>
            <person name="Kues U."/>
            <person name="Blanchette R.A."/>
            <person name="Grigoriev I.V."/>
            <person name="Minto R.E."/>
            <person name="Hibbett D.S."/>
        </authorList>
    </citation>
    <scope>NUCLEOTIDE SEQUENCE [LARGE SCALE GENOMIC DNA]</scope>
    <source>
        <strain evidence="9 10">FP15055 ss-10</strain>
    </source>
</reference>
<dbReference type="GO" id="GO:0005737">
    <property type="term" value="C:cytoplasm"/>
    <property type="evidence" value="ECO:0007669"/>
    <property type="project" value="UniProtKB-SubCell"/>
</dbReference>
<organism evidence="9 10">
    <name type="scientific">Cylindrobasidium torrendii FP15055 ss-10</name>
    <dbReference type="NCBI Taxonomy" id="1314674"/>
    <lineage>
        <taxon>Eukaryota</taxon>
        <taxon>Fungi</taxon>
        <taxon>Dikarya</taxon>
        <taxon>Basidiomycota</taxon>
        <taxon>Agaricomycotina</taxon>
        <taxon>Agaricomycetes</taxon>
        <taxon>Agaricomycetidae</taxon>
        <taxon>Agaricales</taxon>
        <taxon>Marasmiineae</taxon>
        <taxon>Physalacriaceae</taxon>
        <taxon>Cylindrobasidium</taxon>
    </lineage>
</organism>
<feature type="domain" description="Cyclin-D1-binding protein 1-like C-terminal" evidence="8">
    <location>
        <begin position="200"/>
        <end position="303"/>
    </location>
</feature>
<evidence type="ECO:0000256" key="1">
    <source>
        <dbReference type="ARBA" id="ARBA00004123"/>
    </source>
</evidence>
<keyword evidence="10" id="KW-1185">Reference proteome</keyword>
<evidence type="ECO:0000256" key="2">
    <source>
        <dbReference type="ARBA" id="ARBA00004496"/>
    </source>
</evidence>
<evidence type="ECO:0000259" key="8">
    <source>
        <dbReference type="Pfam" id="PF20936"/>
    </source>
</evidence>
<protein>
    <recommendedName>
        <fullName evidence="11">Cyclin-D1-binding protein 1</fullName>
    </recommendedName>
</protein>
<evidence type="ECO:0000256" key="3">
    <source>
        <dbReference type="ARBA" id="ARBA00008940"/>
    </source>
</evidence>
<evidence type="ECO:0000256" key="6">
    <source>
        <dbReference type="ARBA" id="ARBA00023306"/>
    </source>
</evidence>
<evidence type="ECO:0000313" key="9">
    <source>
        <dbReference type="EMBL" id="KIY70920.1"/>
    </source>
</evidence>
<dbReference type="Proteomes" id="UP000054007">
    <property type="component" value="Unassembled WGS sequence"/>
</dbReference>
<dbReference type="EMBL" id="KN880461">
    <property type="protein sequence ID" value="KIY70920.1"/>
    <property type="molecule type" value="Genomic_DNA"/>
</dbReference>
<keyword evidence="6" id="KW-0131">Cell cycle</keyword>
<dbReference type="PANTHER" id="PTHR15492">
    <property type="entry name" value="CYCLIN D1-BINDING PROTEIN 1"/>
    <property type="match status" value="1"/>
</dbReference>